<evidence type="ECO:0000256" key="6">
    <source>
        <dbReference type="ARBA" id="ARBA00022918"/>
    </source>
</evidence>
<comment type="caution">
    <text evidence="8">The sequence shown here is derived from an EMBL/GenBank/DDBJ whole genome shotgun (WGS) entry which is preliminary data.</text>
</comment>
<dbReference type="OrthoDB" id="10051637at2759"/>
<evidence type="ECO:0000256" key="1">
    <source>
        <dbReference type="ARBA" id="ARBA00022679"/>
    </source>
</evidence>
<sequence>MTRHFRHYLIARIFSVRTDHQALTWIKPVTGINRSFARWYVELQQYDFAILYRKGNARSNTEALSLRPTAADLNDVVVGTIFPSHPTKDFWLNTRSTDPDTALMHEKFPTSSYKLTAETTMLAGREAKGIWQEWSKLSLGDEVL</sequence>
<dbReference type="Proteomes" id="UP000019149">
    <property type="component" value="Unassembled WGS sequence"/>
</dbReference>
<evidence type="ECO:0000313" key="9">
    <source>
        <dbReference type="Proteomes" id="UP000019149"/>
    </source>
</evidence>
<accession>W6UUZ3</accession>
<protein>
    <submittedName>
        <fullName evidence="8">Retrovirus-related Pol polyprotein</fullName>
    </submittedName>
</protein>
<evidence type="ECO:0000256" key="5">
    <source>
        <dbReference type="ARBA" id="ARBA00022801"/>
    </source>
</evidence>
<dbReference type="AlphaFoldDB" id="W6UUZ3"/>
<dbReference type="GO" id="GO:0003964">
    <property type="term" value="F:RNA-directed DNA polymerase activity"/>
    <property type="evidence" value="ECO:0007669"/>
    <property type="project" value="UniProtKB-KW"/>
</dbReference>
<dbReference type="SUPFAM" id="SSF56672">
    <property type="entry name" value="DNA/RNA polymerases"/>
    <property type="match status" value="1"/>
</dbReference>
<keyword evidence="2" id="KW-0548">Nucleotidyltransferase</keyword>
<keyword evidence="4" id="KW-0255">Endonuclease</keyword>
<dbReference type="GO" id="GO:0004519">
    <property type="term" value="F:endonuclease activity"/>
    <property type="evidence" value="ECO:0007669"/>
    <property type="project" value="UniProtKB-KW"/>
</dbReference>
<evidence type="ECO:0000256" key="3">
    <source>
        <dbReference type="ARBA" id="ARBA00022722"/>
    </source>
</evidence>
<keyword evidence="3" id="KW-0540">Nuclease</keyword>
<reference evidence="8 9" key="1">
    <citation type="journal article" date="2013" name="Nat. Genet.">
        <title>The genome of the hydatid tapeworm Echinococcus granulosus.</title>
        <authorList>
            <person name="Zheng H."/>
            <person name="Zhang W."/>
            <person name="Zhang L."/>
            <person name="Zhang Z."/>
            <person name="Li J."/>
            <person name="Lu G."/>
            <person name="Zhu Y."/>
            <person name="Wang Y."/>
            <person name="Huang Y."/>
            <person name="Liu J."/>
            <person name="Kang H."/>
            <person name="Chen J."/>
            <person name="Wang L."/>
            <person name="Chen A."/>
            <person name="Yu S."/>
            <person name="Gao Z."/>
            <person name="Jin L."/>
            <person name="Gu W."/>
            <person name="Wang Z."/>
            <person name="Zhao L."/>
            <person name="Shi B."/>
            <person name="Wen H."/>
            <person name="Lin R."/>
            <person name="Jones M.K."/>
            <person name="Brejova B."/>
            <person name="Vinar T."/>
            <person name="Zhao G."/>
            <person name="McManus D.P."/>
            <person name="Chen Z."/>
            <person name="Zhou Y."/>
            <person name="Wang S."/>
        </authorList>
    </citation>
    <scope>NUCLEOTIDE SEQUENCE [LARGE SCALE GENOMIC DNA]</scope>
</reference>
<name>W6UUZ3_ECHGR</name>
<evidence type="ECO:0000259" key="7">
    <source>
        <dbReference type="Pfam" id="PF17917"/>
    </source>
</evidence>
<dbReference type="RefSeq" id="XP_024348450.1">
    <property type="nucleotide sequence ID" value="XM_024497113.1"/>
</dbReference>
<keyword evidence="1" id="KW-0808">Transferase</keyword>
<evidence type="ECO:0000313" key="8">
    <source>
        <dbReference type="EMBL" id="EUB57254.1"/>
    </source>
</evidence>
<organism evidence="8 9">
    <name type="scientific">Echinococcus granulosus</name>
    <name type="common">Hydatid tapeworm</name>
    <dbReference type="NCBI Taxonomy" id="6210"/>
    <lineage>
        <taxon>Eukaryota</taxon>
        <taxon>Metazoa</taxon>
        <taxon>Spiralia</taxon>
        <taxon>Lophotrochozoa</taxon>
        <taxon>Platyhelminthes</taxon>
        <taxon>Cestoda</taxon>
        <taxon>Eucestoda</taxon>
        <taxon>Cyclophyllidea</taxon>
        <taxon>Taeniidae</taxon>
        <taxon>Echinococcus</taxon>
        <taxon>Echinococcus granulosus group</taxon>
    </lineage>
</organism>
<dbReference type="InterPro" id="IPR043502">
    <property type="entry name" value="DNA/RNA_pol_sf"/>
</dbReference>
<evidence type="ECO:0000256" key="2">
    <source>
        <dbReference type="ARBA" id="ARBA00022695"/>
    </source>
</evidence>
<feature type="domain" description="Reverse transcriptase RNase H-like" evidence="7">
    <location>
        <begin position="2"/>
        <end position="46"/>
    </location>
</feature>
<dbReference type="InterPro" id="IPR041373">
    <property type="entry name" value="RT_RNaseH"/>
</dbReference>
<dbReference type="KEGG" id="egl:EGR_07864"/>
<dbReference type="EMBL" id="APAU02000089">
    <property type="protein sequence ID" value="EUB57254.1"/>
    <property type="molecule type" value="Genomic_DNA"/>
</dbReference>
<dbReference type="GeneID" id="36343579"/>
<evidence type="ECO:0000256" key="4">
    <source>
        <dbReference type="ARBA" id="ARBA00022759"/>
    </source>
</evidence>
<dbReference type="Pfam" id="PF17917">
    <property type="entry name" value="RT_RNaseH"/>
    <property type="match status" value="1"/>
</dbReference>
<dbReference type="PANTHER" id="PTHR37984:SF5">
    <property type="entry name" value="PROTEIN NYNRIN-LIKE"/>
    <property type="match status" value="1"/>
</dbReference>
<dbReference type="STRING" id="6210.W6UUZ3"/>
<dbReference type="PANTHER" id="PTHR37984">
    <property type="entry name" value="PROTEIN CBG26694"/>
    <property type="match status" value="1"/>
</dbReference>
<dbReference type="InterPro" id="IPR050951">
    <property type="entry name" value="Retrovirus_Pol_polyprotein"/>
</dbReference>
<dbReference type="CTD" id="36343579"/>
<proteinExistence type="predicted"/>
<dbReference type="GO" id="GO:0016787">
    <property type="term" value="F:hydrolase activity"/>
    <property type="evidence" value="ECO:0007669"/>
    <property type="project" value="UniProtKB-KW"/>
</dbReference>
<gene>
    <name evidence="8" type="ORF">EGR_07864</name>
</gene>
<keyword evidence="9" id="KW-1185">Reference proteome</keyword>
<keyword evidence="5" id="KW-0378">Hydrolase</keyword>
<keyword evidence="6" id="KW-0695">RNA-directed DNA polymerase</keyword>